<dbReference type="EMBL" id="BPLR01003610">
    <property type="protein sequence ID" value="GIX86730.1"/>
    <property type="molecule type" value="Genomic_DNA"/>
</dbReference>
<dbReference type="GO" id="GO:0005524">
    <property type="term" value="F:ATP binding"/>
    <property type="evidence" value="ECO:0007669"/>
    <property type="project" value="UniProtKB-KW"/>
</dbReference>
<reference evidence="2 3" key="1">
    <citation type="submission" date="2021-06" db="EMBL/GenBank/DDBJ databases">
        <title>Caerostris extrusa draft genome.</title>
        <authorList>
            <person name="Kono N."/>
            <person name="Arakawa K."/>
        </authorList>
    </citation>
    <scope>NUCLEOTIDE SEQUENCE [LARGE SCALE GENOMIC DNA]</scope>
</reference>
<proteinExistence type="predicted"/>
<evidence type="ECO:0000256" key="1">
    <source>
        <dbReference type="SAM" id="Phobius"/>
    </source>
</evidence>
<comment type="caution">
    <text evidence="2">The sequence shown here is derived from an EMBL/GenBank/DDBJ whole genome shotgun (WGS) entry which is preliminary data.</text>
</comment>
<keyword evidence="1" id="KW-1133">Transmembrane helix</keyword>
<dbReference type="AlphaFoldDB" id="A0AAV4NQY6"/>
<sequence length="144" mass="16907">MVRTNGFRQFLILLYKGLLVRKRHYIVTFFEIVIPIFIASIPCIIESEMSSPQTNYFDFRNTKTVMSNYTTFKPFDPFYSTSNSRYDMQFLFTPSNALTDKFMNDSIKMFQSKTNYKGSITSKGLKSEKELVNDSLYKKKPLPH</sequence>
<gene>
    <name evidence="2" type="primary">Abca3_7</name>
    <name evidence="2" type="ORF">CEXT_450461</name>
</gene>
<keyword evidence="3" id="KW-1185">Reference proteome</keyword>
<keyword evidence="1" id="KW-0472">Membrane</keyword>
<name>A0AAV4NQY6_CAEEX</name>
<evidence type="ECO:0000313" key="3">
    <source>
        <dbReference type="Proteomes" id="UP001054945"/>
    </source>
</evidence>
<dbReference type="Proteomes" id="UP001054945">
    <property type="component" value="Unassembled WGS sequence"/>
</dbReference>
<accession>A0AAV4NQY6</accession>
<feature type="transmembrane region" description="Helical" evidence="1">
    <location>
        <begin position="25"/>
        <end position="45"/>
    </location>
</feature>
<keyword evidence="2" id="KW-0547">Nucleotide-binding</keyword>
<protein>
    <submittedName>
        <fullName evidence="2">ATP-binding cassette sub-family A member 3</fullName>
    </submittedName>
</protein>
<evidence type="ECO:0000313" key="2">
    <source>
        <dbReference type="EMBL" id="GIX86730.1"/>
    </source>
</evidence>
<keyword evidence="2" id="KW-0067">ATP-binding</keyword>
<keyword evidence="1" id="KW-0812">Transmembrane</keyword>
<organism evidence="2 3">
    <name type="scientific">Caerostris extrusa</name>
    <name type="common">Bark spider</name>
    <name type="synonym">Caerostris bankana</name>
    <dbReference type="NCBI Taxonomy" id="172846"/>
    <lineage>
        <taxon>Eukaryota</taxon>
        <taxon>Metazoa</taxon>
        <taxon>Ecdysozoa</taxon>
        <taxon>Arthropoda</taxon>
        <taxon>Chelicerata</taxon>
        <taxon>Arachnida</taxon>
        <taxon>Araneae</taxon>
        <taxon>Araneomorphae</taxon>
        <taxon>Entelegynae</taxon>
        <taxon>Araneoidea</taxon>
        <taxon>Araneidae</taxon>
        <taxon>Caerostris</taxon>
    </lineage>
</organism>